<organism evidence="1 2">
    <name type="scientific">Opisthorchis viverrini</name>
    <name type="common">Southeast Asian liver fluke</name>
    <dbReference type="NCBI Taxonomy" id="6198"/>
    <lineage>
        <taxon>Eukaryota</taxon>
        <taxon>Metazoa</taxon>
        <taxon>Spiralia</taxon>
        <taxon>Lophotrochozoa</taxon>
        <taxon>Platyhelminthes</taxon>
        <taxon>Trematoda</taxon>
        <taxon>Digenea</taxon>
        <taxon>Opisthorchiida</taxon>
        <taxon>Opisthorchiata</taxon>
        <taxon>Opisthorchiidae</taxon>
        <taxon>Opisthorchis</taxon>
    </lineage>
</organism>
<dbReference type="Proteomes" id="UP000054324">
    <property type="component" value="Unassembled WGS sequence"/>
</dbReference>
<dbReference type="KEGG" id="ovi:T265_09628"/>
<dbReference type="CTD" id="20323796"/>
<keyword evidence="2" id="KW-1185">Reference proteome</keyword>
<evidence type="ECO:0000313" key="2">
    <source>
        <dbReference type="Proteomes" id="UP000054324"/>
    </source>
</evidence>
<dbReference type="AlphaFoldDB" id="A0A074Z9K2"/>
<evidence type="ECO:0000313" key="1">
    <source>
        <dbReference type="EMBL" id="KER22237.1"/>
    </source>
</evidence>
<name>A0A074Z9K2_OPIVI</name>
<dbReference type="RefSeq" id="XP_009174023.1">
    <property type="nucleotide sequence ID" value="XM_009175759.1"/>
</dbReference>
<protein>
    <submittedName>
        <fullName evidence="1">Uncharacterized protein</fullName>
    </submittedName>
</protein>
<sequence length="106" mass="11843">MNQCYQKGNLEACDAEEKTFEQFSYGIQALSTKLSSRDTRGRPAHAIVPGINECALLWIPTAQNRTVPCLTNVDRAYLESVRRFAMDSDSTKSHSAMDWIKGDLAT</sequence>
<proteinExistence type="predicted"/>
<dbReference type="GeneID" id="20323796"/>
<reference evidence="1 2" key="1">
    <citation type="submission" date="2013-11" db="EMBL/GenBank/DDBJ databases">
        <title>Opisthorchis viverrini - life in the bile duct.</title>
        <authorList>
            <person name="Young N.D."/>
            <person name="Nagarajan N."/>
            <person name="Lin S.J."/>
            <person name="Korhonen P.K."/>
            <person name="Jex A.R."/>
            <person name="Hall R.S."/>
            <person name="Safavi-Hemami H."/>
            <person name="Kaewkong W."/>
            <person name="Bertrand D."/>
            <person name="Gao S."/>
            <person name="Seet Q."/>
            <person name="Wongkham S."/>
            <person name="Teh B.T."/>
            <person name="Wongkham C."/>
            <person name="Intapan P.M."/>
            <person name="Maleewong W."/>
            <person name="Yang X."/>
            <person name="Hu M."/>
            <person name="Wang Z."/>
            <person name="Hofmann A."/>
            <person name="Sternberg P.W."/>
            <person name="Tan P."/>
            <person name="Wang J."/>
            <person name="Gasser R.B."/>
        </authorList>
    </citation>
    <scope>NUCLEOTIDE SEQUENCE [LARGE SCALE GENOMIC DNA]</scope>
</reference>
<gene>
    <name evidence="1" type="ORF">T265_09628</name>
</gene>
<dbReference type="EMBL" id="KL596910">
    <property type="protein sequence ID" value="KER22237.1"/>
    <property type="molecule type" value="Genomic_DNA"/>
</dbReference>
<accession>A0A074Z9K2</accession>